<keyword evidence="2" id="KW-1185">Reference proteome</keyword>
<dbReference type="Proteomes" id="UP000315364">
    <property type="component" value="Chromosome"/>
</dbReference>
<dbReference type="EMBL" id="CP042304">
    <property type="protein sequence ID" value="QDZ11451.1"/>
    <property type="molecule type" value="Genomic_DNA"/>
</dbReference>
<reference evidence="1 2" key="1">
    <citation type="submission" date="2019-07" db="EMBL/GenBank/DDBJ databases">
        <title>Full genome sequence of Devosia sp. Gsoil 520.</title>
        <authorList>
            <person name="Im W.-T."/>
        </authorList>
    </citation>
    <scope>NUCLEOTIDE SEQUENCE [LARGE SCALE GENOMIC DNA]</scope>
    <source>
        <strain evidence="1 2">Gsoil 520</strain>
    </source>
</reference>
<gene>
    <name evidence="1" type="ORF">FPZ08_12165</name>
</gene>
<accession>A0A5B8LUG6</accession>
<name>A0A5B8LUG6_9HYPH</name>
<dbReference type="KEGG" id="dea:FPZ08_12165"/>
<evidence type="ECO:0000313" key="1">
    <source>
        <dbReference type="EMBL" id="QDZ11451.1"/>
    </source>
</evidence>
<evidence type="ECO:0000313" key="2">
    <source>
        <dbReference type="Proteomes" id="UP000315364"/>
    </source>
</evidence>
<sequence length="83" mass="9889">MKSSYQFRIDPQMQKQVDLEHEHDTLVVRIAYRVGNSVRRSEIRFPVIGTSRFEPDAHGVRVIYRTCPFPILPWLTIPRSRFF</sequence>
<dbReference type="RefSeq" id="WP_146290272.1">
    <property type="nucleotide sequence ID" value="NZ_CP042304.1"/>
</dbReference>
<organism evidence="1 2">
    <name type="scientific">Devosia ginsengisoli</name>
    <dbReference type="NCBI Taxonomy" id="400770"/>
    <lineage>
        <taxon>Bacteria</taxon>
        <taxon>Pseudomonadati</taxon>
        <taxon>Pseudomonadota</taxon>
        <taxon>Alphaproteobacteria</taxon>
        <taxon>Hyphomicrobiales</taxon>
        <taxon>Devosiaceae</taxon>
        <taxon>Devosia</taxon>
    </lineage>
</organism>
<dbReference type="AlphaFoldDB" id="A0A5B8LUG6"/>
<dbReference type="OrthoDB" id="7950747at2"/>
<protein>
    <submittedName>
        <fullName evidence="1">Uncharacterized protein</fullName>
    </submittedName>
</protein>
<proteinExistence type="predicted"/>